<keyword evidence="6 15" id="KW-0812">Transmembrane</keyword>
<evidence type="ECO:0000256" key="9">
    <source>
        <dbReference type="ARBA" id="ARBA00022989"/>
    </source>
</evidence>
<evidence type="ECO:0000256" key="11">
    <source>
        <dbReference type="ARBA" id="ARBA00023180"/>
    </source>
</evidence>
<keyword evidence="9 15" id="KW-1133">Transmembrane helix</keyword>
<keyword evidence="11" id="KW-0325">Glycoprotein</keyword>
<dbReference type="EMBL" id="ADAS02000072">
    <property type="protein sequence ID" value="OAV91931.1"/>
    <property type="molecule type" value="Genomic_DNA"/>
</dbReference>
<evidence type="ECO:0000256" key="5">
    <source>
        <dbReference type="ARBA" id="ARBA00022459"/>
    </source>
</evidence>
<evidence type="ECO:0000256" key="1">
    <source>
        <dbReference type="ARBA" id="ARBA00003389"/>
    </source>
</evidence>
<evidence type="ECO:0000256" key="15">
    <source>
        <dbReference type="SAM" id="Phobius"/>
    </source>
</evidence>
<feature type="compositionally biased region" description="Basic and acidic residues" evidence="14">
    <location>
        <begin position="572"/>
        <end position="599"/>
    </location>
</feature>
<evidence type="ECO:0008006" key="19">
    <source>
        <dbReference type="Google" id="ProtNLM"/>
    </source>
</evidence>
<evidence type="ECO:0000256" key="14">
    <source>
        <dbReference type="SAM" id="MobiDB-lite"/>
    </source>
</evidence>
<reference evidence="17" key="4">
    <citation type="submission" date="2025-05" db="UniProtKB">
        <authorList>
            <consortium name="EnsemblFungi"/>
        </authorList>
    </citation>
    <scope>IDENTIFICATION</scope>
    <source>
        <strain evidence="17">isolate 1-1 / race 1 (BBBD)</strain>
    </source>
</reference>
<evidence type="ECO:0000313" key="18">
    <source>
        <dbReference type="Proteomes" id="UP000005240"/>
    </source>
</evidence>
<keyword evidence="13" id="KW-0175">Coiled coil</keyword>
<keyword evidence="7" id="KW-0732">Signal</keyword>
<reference evidence="16" key="1">
    <citation type="submission" date="2009-11" db="EMBL/GenBank/DDBJ databases">
        <authorList>
            <consortium name="The Broad Institute Genome Sequencing Platform"/>
            <person name="Ward D."/>
            <person name="Feldgarden M."/>
            <person name="Earl A."/>
            <person name="Young S.K."/>
            <person name="Zeng Q."/>
            <person name="Koehrsen M."/>
            <person name="Alvarado L."/>
            <person name="Berlin A."/>
            <person name="Bochicchio J."/>
            <person name="Borenstein D."/>
            <person name="Chapman S.B."/>
            <person name="Chen Z."/>
            <person name="Engels R."/>
            <person name="Freedman E."/>
            <person name="Gellesch M."/>
            <person name="Goldberg J."/>
            <person name="Griggs A."/>
            <person name="Gujja S."/>
            <person name="Heilman E."/>
            <person name="Heiman D."/>
            <person name="Hepburn T."/>
            <person name="Howarth C."/>
            <person name="Jen D."/>
            <person name="Larson L."/>
            <person name="Lewis B."/>
            <person name="Mehta T."/>
            <person name="Park D."/>
            <person name="Pearson M."/>
            <person name="Roberts A."/>
            <person name="Saif S."/>
            <person name="Shea T."/>
            <person name="Shenoy N."/>
            <person name="Sisk P."/>
            <person name="Stolte C."/>
            <person name="Sykes S."/>
            <person name="Thomson T."/>
            <person name="Walk T."/>
            <person name="White J."/>
            <person name="Yandava C."/>
            <person name="Izard J."/>
            <person name="Baranova O.V."/>
            <person name="Blanton J.M."/>
            <person name="Tanner A.C."/>
            <person name="Dewhirst F.E."/>
            <person name="Haas B."/>
            <person name="Nusbaum C."/>
            <person name="Birren B."/>
        </authorList>
    </citation>
    <scope>NUCLEOTIDE SEQUENCE [LARGE SCALE GENOMIC DNA]</scope>
    <source>
        <strain evidence="16">1-1 BBBD Race 1</strain>
    </source>
</reference>
<dbReference type="AlphaFoldDB" id="A0A180GH35"/>
<keyword evidence="18" id="KW-1185">Reference proteome</keyword>
<evidence type="ECO:0000256" key="6">
    <source>
        <dbReference type="ARBA" id="ARBA00022692"/>
    </source>
</evidence>
<protein>
    <recommendedName>
        <fullName evidence="19">Nuclear fusion protein KAR5</fullName>
    </recommendedName>
</protein>
<evidence type="ECO:0000256" key="13">
    <source>
        <dbReference type="SAM" id="Coils"/>
    </source>
</evidence>
<sequence>MRMNRHQPRISCAHLAFLVIIAGSVLGFRFGFKESNSVSSTNDNVRAISENHEMQLPDLASDLEERLQGVSSSNEPDREESSCYSRIFGALTNQGKSTTPEPSLCSVLGRSEAHRTAFAARLTICELETNRLTLPRECTLWIEGGSEPTSPKLQACVGALHASPQSWSSFTGHQREAVQLCFARHKLQGIELATSLNLETIKFSTDMIRLGRLDHQSNQEDLRKLRDHMRSLFDQSIQSFHSVSESNRQESQKIFQELENRFQDVKNHLYERNEQMWKEFNSHQNQQIDTLHDRVQSLNNNHELKVNENVNNFIQTMKKEVEQKIQSSLDSAAVGMIENLKKAFEVESRSNSANVNHQIKQAFDAALDLATQRHHRALEESITLQSRRMSALFDELLSVESILSSMKQNLDSIRISSTDREGALRDSSAKIEEQQRKGEELINRFMESMASHQAMIQNLSDSVSNSPLFISYSFFNRTGIFAYPPSGKSRGVCACALVILEIFSISKLKMILGWLACFVWMSGGMNWLIRIGLSKAAMLVFFLAVRMPLRWLRRKMSSDASKRELRPKRSRHDISHDDNDKLGPDDPGRILPASERDDAPTESPRQVFVSCAHSDPYRQANVRRKFSSQSLGGSRIVPIRLIGTQAEDGA</sequence>
<dbReference type="GO" id="GO:0000742">
    <property type="term" value="P:karyogamy involved in conjugation with cellular fusion"/>
    <property type="evidence" value="ECO:0007669"/>
    <property type="project" value="InterPro"/>
</dbReference>
<evidence type="ECO:0000256" key="10">
    <source>
        <dbReference type="ARBA" id="ARBA00023136"/>
    </source>
</evidence>
<reference evidence="16" key="2">
    <citation type="submission" date="2016-05" db="EMBL/GenBank/DDBJ databases">
        <title>Comparative analysis highlights variable genome content of wheat rusts and divergence of the mating loci.</title>
        <authorList>
            <person name="Cuomo C.A."/>
            <person name="Bakkeren G."/>
            <person name="Szabo L."/>
            <person name="Khalil H."/>
            <person name="Joly D."/>
            <person name="Goldberg J."/>
            <person name="Young S."/>
            <person name="Zeng Q."/>
            <person name="Fellers J."/>
        </authorList>
    </citation>
    <scope>NUCLEOTIDE SEQUENCE [LARGE SCALE GENOMIC DNA]</scope>
    <source>
        <strain evidence="16">1-1 BBBD Race 1</strain>
    </source>
</reference>
<evidence type="ECO:0000256" key="7">
    <source>
        <dbReference type="ARBA" id="ARBA00022729"/>
    </source>
</evidence>
<comment type="subcellular location">
    <subcellularLocation>
        <location evidence="3">Endoplasmic reticulum membrane</location>
    </subcellularLocation>
    <subcellularLocation>
        <location evidence="2">Nucleus membrane</location>
    </subcellularLocation>
</comment>
<keyword evidence="5" id="KW-0415">Karyogamy</keyword>
<evidence type="ECO:0000256" key="12">
    <source>
        <dbReference type="ARBA" id="ARBA00023242"/>
    </source>
</evidence>
<gene>
    <name evidence="16" type="ORF">PTTG_27810</name>
</gene>
<dbReference type="PANTHER" id="PTHR28012:SF1">
    <property type="entry name" value="NUCLEAR FUSION PROTEIN KAR5"/>
    <property type="match status" value="1"/>
</dbReference>
<feature type="transmembrane region" description="Helical" evidence="15">
    <location>
        <begin position="527"/>
        <end position="545"/>
    </location>
</feature>
<feature type="region of interest" description="Disordered" evidence="14">
    <location>
        <begin position="562"/>
        <end position="612"/>
    </location>
</feature>
<dbReference type="PANTHER" id="PTHR28012">
    <property type="entry name" value="NUCLEAR FUSION PROTEIN KAR5"/>
    <property type="match status" value="1"/>
</dbReference>
<evidence type="ECO:0000256" key="8">
    <source>
        <dbReference type="ARBA" id="ARBA00022824"/>
    </source>
</evidence>
<keyword evidence="8" id="KW-0256">Endoplasmic reticulum</keyword>
<evidence type="ECO:0000313" key="16">
    <source>
        <dbReference type="EMBL" id="OAV91931.1"/>
    </source>
</evidence>
<reference evidence="17 18" key="3">
    <citation type="journal article" date="2017" name="G3 (Bethesda)">
        <title>Comparative analysis highlights variable genome content of wheat rusts and divergence of the mating loci.</title>
        <authorList>
            <person name="Cuomo C.A."/>
            <person name="Bakkeren G."/>
            <person name="Khalil H.B."/>
            <person name="Panwar V."/>
            <person name="Joly D."/>
            <person name="Linning R."/>
            <person name="Sakthikumar S."/>
            <person name="Song X."/>
            <person name="Adiconis X."/>
            <person name="Fan L."/>
            <person name="Goldberg J.M."/>
            <person name="Levin J.Z."/>
            <person name="Young S."/>
            <person name="Zeng Q."/>
            <person name="Anikster Y."/>
            <person name="Bruce M."/>
            <person name="Wang M."/>
            <person name="Yin C."/>
            <person name="McCallum B."/>
            <person name="Szabo L.J."/>
            <person name="Hulbert S."/>
            <person name="Chen X."/>
            <person name="Fellers J.P."/>
        </authorList>
    </citation>
    <scope>NUCLEOTIDE SEQUENCE</scope>
    <source>
        <strain evidence="17">isolate 1-1 / race 1 (BBBD)</strain>
        <strain evidence="18">Isolate 1-1 / race 1 (BBBD)</strain>
    </source>
</reference>
<dbReference type="GO" id="GO:0005789">
    <property type="term" value="C:endoplasmic reticulum membrane"/>
    <property type="evidence" value="ECO:0007669"/>
    <property type="project" value="UniProtKB-SubCell"/>
</dbReference>
<comment type="similarity">
    <text evidence="4">Belongs to the KAR5 family.</text>
</comment>
<keyword evidence="12" id="KW-0539">Nucleus</keyword>
<evidence type="ECO:0000256" key="4">
    <source>
        <dbReference type="ARBA" id="ARBA00010473"/>
    </source>
</evidence>
<feature type="coiled-coil region" evidence="13">
    <location>
        <begin position="248"/>
        <end position="301"/>
    </location>
</feature>
<accession>A0A180GH35</accession>
<dbReference type="VEuPathDB" id="FungiDB:PTTG_27810"/>
<keyword evidence="10 15" id="KW-0472">Membrane</keyword>
<dbReference type="Proteomes" id="UP000005240">
    <property type="component" value="Unassembled WGS sequence"/>
</dbReference>
<name>A0A180GH35_PUCT1</name>
<dbReference type="GO" id="GO:0031965">
    <property type="term" value="C:nuclear membrane"/>
    <property type="evidence" value="ECO:0007669"/>
    <property type="project" value="UniProtKB-SubCell"/>
</dbReference>
<evidence type="ECO:0000256" key="2">
    <source>
        <dbReference type="ARBA" id="ARBA00004126"/>
    </source>
</evidence>
<organism evidence="16">
    <name type="scientific">Puccinia triticina (isolate 1-1 / race 1 (BBBD))</name>
    <name type="common">Brown leaf rust fungus</name>
    <dbReference type="NCBI Taxonomy" id="630390"/>
    <lineage>
        <taxon>Eukaryota</taxon>
        <taxon>Fungi</taxon>
        <taxon>Dikarya</taxon>
        <taxon>Basidiomycota</taxon>
        <taxon>Pucciniomycotina</taxon>
        <taxon>Pucciniomycetes</taxon>
        <taxon>Pucciniales</taxon>
        <taxon>Pucciniaceae</taxon>
        <taxon>Puccinia</taxon>
    </lineage>
</organism>
<dbReference type="EnsemblFungi" id="PTTG_27810-t43_1">
    <property type="protein sequence ID" value="PTTG_27810-t43_1-p1"/>
    <property type="gene ID" value="PTTG_27810"/>
</dbReference>
<comment type="function">
    <text evidence="1">Required for nuclear membrane fusion during karyogamy.</text>
</comment>
<dbReference type="OrthoDB" id="5311848at2759"/>
<evidence type="ECO:0000313" key="17">
    <source>
        <dbReference type="EnsemblFungi" id="PTTG_27810-t43_1-p1"/>
    </source>
</evidence>
<dbReference type="GO" id="GO:0048288">
    <property type="term" value="P:nuclear membrane fusion involved in karyogamy"/>
    <property type="evidence" value="ECO:0007669"/>
    <property type="project" value="InterPro"/>
</dbReference>
<proteinExistence type="inferred from homology"/>
<evidence type="ECO:0000256" key="3">
    <source>
        <dbReference type="ARBA" id="ARBA00004586"/>
    </source>
</evidence>
<dbReference type="InterPro" id="IPR007292">
    <property type="entry name" value="Nuclear_fusion_Kar5"/>
</dbReference>